<protein>
    <submittedName>
        <fullName evidence="3">DUF1835 domain-containing protein</fullName>
    </submittedName>
</protein>
<dbReference type="EMBL" id="CP060007">
    <property type="protein sequence ID" value="QNA42785.1"/>
    <property type="molecule type" value="Genomic_DNA"/>
</dbReference>
<dbReference type="KEGG" id="lacs:H4075_11825"/>
<gene>
    <name evidence="3" type="ORF">H4075_11825</name>
</gene>
<evidence type="ECO:0000259" key="1">
    <source>
        <dbReference type="Pfam" id="PF08874"/>
    </source>
</evidence>
<reference evidence="4" key="1">
    <citation type="submission" date="2020-08" db="EMBL/GenBank/DDBJ databases">
        <title>Lacibacter sp. S13-6-6 genome sequencing.</title>
        <authorList>
            <person name="Jin L."/>
        </authorList>
    </citation>
    <scope>NUCLEOTIDE SEQUENCE [LARGE SCALE GENOMIC DNA]</scope>
    <source>
        <strain evidence="4">S13-6-6</strain>
    </source>
</reference>
<dbReference type="RefSeq" id="WP_182801051.1">
    <property type="nucleotide sequence ID" value="NZ_CP060007.1"/>
</dbReference>
<organism evidence="3 4">
    <name type="scientific">Lacibacter sediminis</name>
    <dbReference type="NCBI Taxonomy" id="2760713"/>
    <lineage>
        <taxon>Bacteria</taxon>
        <taxon>Pseudomonadati</taxon>
        <taxon>Bacteroidota</taxon>
        <taxon>Chitinophagia</taxon>
        <taxon>Chitinophagales</taxon>
        <taxon>Chitinophagaceae</taxon>
        <taxon>Lacibacter</taxon>
    </lineage>
</organism>
<dbReference type="InterPro" id="IPR022123">
    <property type="entry name" value="DUF3658"/>
</dbReference>
<feature type="domain" description="DUF3658" evidence="2">
    <location>
        <begin position="159"/>
        <end position="263"/>
    </location>
</feature>
<keyword evidence="4" id="KW-1185">Reference proteome</keyword>
<evidence type="ECO:0000313" key="4">
    <source>
        <dbReference type="Proteomes" id="UP000515344"/>
    </source>
</evidence>
<dbReference type="AlphaFoldDB" id="A0A7G5XBD2"/>
<dbReference type="Pfam" id="PF08874">
    <property type="entry name" value="DUF1835"/>
    <property type="match status" value="1"/>
</dbReference>
<accession>A0A7G5XBD2</accession>
<dbReference type="Proteomes" id="UP000515344">
    <property type="component" value="Chromosome"/>
</dbReference>
<name>A0A7G5XBD2_9BACT</name>
<dbReference type="InterPro" id="IPR014973">
    <property type="entry name" value="DUF1835"/>
</dbReference>
<dbReference type="Pfam" id="PF12395">
    <property type="entry name" value="DUF3658"/>
    <property type="match status" value="1"/>
</dbReference>
<sequence length="281" mass="32801">MIHIVFNEADIDVLQKAIELDETLQGEVLQVEDDYAVGPLKDIYTEEGIAARRAWWKEVLTGTELEKKIDEGDVDDNKLVAFIIERLQINEDEKVWIWAAQNKHDVSGYYWLISQLKDFQGRIYILYLNNLPFINEKGQLFYPEWISTIQPKEMTKAKKLARLVTASEFEVDPDEWTKLCNEEKGVRLLEGGKKLGQKDYDFYDADLKNFISGDWQKASKIIHQFLSKNKQTTGDMYLLWRLKQLVATDMYDVQGELKNMKDFELKKKSGQLFEATQPSEQ</sequence>
<evidence type="ECO:0000313" key="3">
    <source>
        <dbReference type="EMBL" id="QNA42785.1"/>
    </source>
</evidence>
<proteinExistence type="predicted"/>
<evidence type="ECO:0000259" key="2">
    <source>
        <dbReference type="Pfam" id="PF12395"/>
    </source>
</evidence>
<feature type="domain" description="DUF1835" evidence="1">
    <location>
        <begin position="2"/>
        <end position="126"/>
    </location>
</feature>